<name>A0A4R3KSV5_9SPHI</name>
<evidence type="ECO:0000313" key="2">
    <source>
        <dbReference type="Proteomes" id="UP000295807"/>
    </source>
</evidence>
<dbReference type="EMBL" id="SMAD01000005">
    <property type="protein sequence ID" value="TCS87323.1"/>
    <property type="molecule type" value="Genomic_DNA"/>
</dbReference>
<organism evidence="1 2">
    <name type="scientific">Anseongella ginsenosidimutans</name>
    <dbReference type="NCBI Taxonomy" id="496056"/>
    <lineage>
        <taxon>Bacteria</taxon>
        <taxon>Pseudomonadati</taxon>
        <taxon>Bacteroidota</taxon>
        <taxon>Sphingobacteriia</taxon>
        <taxon>Sphingobacteriales</taxon>
        <taxon>Sphingobacteriaceae</taxon>
        <taxon>Anseongella</taxon>
    </lineage>
</organism>
<protein>
    <recommendedName>
        <fullName evidence="3">Quercetin 2,3-dioxygenase C-terminal cupin domain-containing protein</fullName>
    </recommendedName>
</protein>
<evidence type="ECO:0000313" key="1">
    <source>
        <dbReference type="EMBL" id="TCS87323.1"/>
    </source>
</evidence>
<dbReference type="AlphaFoldDB" id="A0A4R3KSV5"/>
<evidence type="ECO:0008006" key="3">
    <source>
        <dbReference type="Google" id="ProtNLM"/>
    </source>
</evidence>
<comment type="caution">
    <text evidence="1">The sequence shown here is derived from an EMBL/GenBank/DDBJ whole genome shotgun (WGS) entry which is preliminary data.</text>
</comment>
<dbReference type="Proteomes" id="UP000295807">
    <property type="component" value="Unassembled WGS sequence"/>
</dbReference>
<reference evidence="1 2" key="1">
    <citation type="submission" date="2019-03" db="EMBL/GenBank/DDBJ databases">
        <title>Genomic Encyclopedia of Type Strains, Phase IV (KMG-IV): sequencing the most valuable type-strain genomes for metagenomic binning, comparative biology and taxonomic classification.</title>
        <authorList>
            <person name="Goeker M."/>
        </authorList>
    </citation>
    <scope>NUCLEOTIDE SEQUENCE [LARGE SCALE GENOMIC DNA]</scope>
    <source>
        <strain evidence="1 2">DSM 21100</strain>
    </source>
</reference>
<keyword evidence="2" id="KW-1185">Reference proteome</keyword>
<sequence>MDLLKENKENEAFLSAQEGKFYVLYFTGRGAVELDLQEQQKTFRLKWIGLETAEWGKKTKVKGGDILALECPFEKGGFAVLYSP</sequence>
<gene>
    <name evidence="1" type="ORF">EDD80_105137</name>
</gene>
<accession>A0A4R3KSV5</accession>
<proteinExistence type="predicted"/>